<proteinExistence type="predicted"/>
<accession>A0A167GKY0</accession>
<dbReference type="OrthoDB" id="6314930at2"/>
<gene>
    <name evidence="2" type="ORF">N482_04700</name>
</gene>
<dbReference type="EMBL" id="AUXT01000046">
    <property type="protein sequence ID" value="KZN55776.1"/>
    <property type="molecule type" value="Genomic_DNA"/>
</dbReference>
<reference evidence="2 3" key="1">
    <citation type="submission" date="2013-07" db="EMBL/GenBank/DDBJ databases">
        <title>Comparative Genomic and Metabolomic Analysis of Twelve Strains of Pseudoalteromonas luteoviolacea.</title>
        <authorList>
            <person name="Vynne N.G."/>
            <person name="Mansson M."/>
            <person name="Gram L."/>
        </authorList>
    </citation>
    <scope>NUCLEOTIDE SEQUENCE [LARGE SCALE GENOMIC DNA]</scope>
    <source>
        <strain evidence="2 3">NCIMB 1942</strain>
    </source>
</reference>
<dbReference type="Proteomes" id="UP000076587">
    <property type="component" value="Unassembled WGS sequence"/>
</dbReference>
<protein>
    <submittedName>
        <fullName evidence="2">Uncharacterized protein</fullName>
    </submittedName>
</protein>
<dbReference type="RefSeq" id="WP_063375778.1">
    <property type="nucleotide sequence ID" value="NZ_AUXT01000046.1"/>
</dbReference>
<evidence type="ECO:0000256" key="1">
    <source>
        <dbReference type="SAM" id="MobiDB-lite"/>
    </source>
</evidence>
<name>A0A167GKY0_9GAMM</name>
<evidence type="ECO:0000313" key="2">
    <source>
        <dbReference type="EMBL" id="KZN55776.1"/>
    </source>
</evidence>
<feature type="region of interest" description="Disordered" evidence="1">
    <location>
        <begin position="1"/>
        <end position="23"/>
    </location>
</feature>
<evidence type="ECO:0000313" key="3">
    <source>
        <dbReference type="Proteomes" id="UP000076587"/>
    </source>
</evidence>
<dbReference type="PATRIC" id="fig|1365253.3.peg.800"/>
<sequence length="65" mass="7605">MYAKSSKAKTPLSLNSEKQNREHHTFLADRTQWKEKYLSTLYEDANKKAQLMVDFVSQSHDLTNT</sequence>
<comment type="caution">
    <text evidence="2">The sequence shown here is derived from an EMBL/GenBank/DDBJ whole genome shotgun (WGS) entry which is preliminary data.</text>
</comment>
<organism evidence="2 3">
    <name type="scientific">Pseudoalteromonas luteoviolacea NCIMB 1942</name>
    <dbReference type="NCBI Taxonomy" id="1365253"/>
    <lineage>
        <taxon>Bacteria</taxon>
        <taxon>Pseudomonadati</taxon>
        <taxon>Pseudomonadota</taxon>
        <taxon>Gammaproteobacteria</taxon>
        <taxon>Alteromonadales</taxon>
        <taxon>Pseudoalteromonadaceae</taxon>
        <taxon>Pseudoalteromonas</taxon>
    </lineage>
</organism>
<dbReference type="AlphaFoldDB" id="A0A167GKY0"/>